<feature type="region of interest" description="Disordered" evidence="12">
    <location>
        <begin position="318"/>
        <end position="403"/>
    </location>
</feature>
<reference evidence="14 15" key="1">
    <citation type="submission" date="2019-07" db="EMBL/GenBank/DDBJ databases">
        <title>Finished genome of Venturia effusa.</title>
        <authorList>
            <person name="Young C.A."/>
            <person name="Cox M.P."/>
            <person name="Ganley A.R.D."/>
            <person name="David W.J."/>
        </authorList>
    </citation>
    <scope>NUCLEOTIDE SEQUENCE [LARGE SCALE GENOMIC DNA]</scope>
    <source>
        <strain evidence="15">albino</strain>
    </source>
</reference>
<comment type="similarity">
    <text evidence="2">Belongs to the krueppel C2H2-type zinc-finger protein family.</text>
</comment>
<name>A0A517KX26_9PEZI</name>
<dbReference type="SMART" id="SM00355">
    <property type="entry name" value="ZnF_C2H2"/>
    <property type="match status" value="4"/>
</dbReference>
<comment type="subcellular location">
    <subcellularLocation>
        <location evidence="1">Nucleus</location>
    </subcellularLocation>
</comment>
<dbReference type="AlphaFoldDB" id="A0A517KX26"/>
<dbReference type="GO" id="GO:0005634">
    <property type="term" value="C:nucleus"/>
    <property type="evidence" value="ECO:0007669"/>
    <property type="project" value="UniProtKB-SubCell"/>
</dbReference>
<feature type="compositionally biased region" description="Basic and acidic residues" evidence="12">
    <location>
        <begin position="382"/>
        <end position="391"/>
    </location>
</feature>
<evidence type="ECO:0000256" key="10">
    <source>
        <dbReference type="ARBA" id="ARBA00023242"/>
    </source>
</evidence>
<feature type="compositionally biased region" description="Polar residues" evidence="12">
    <location>
        <begin position="350"/>
        <end position="365"/>
    </location>
</feature>
<dbReference type="STRING" id="50376.A0A517KX26"/>
<evidence type="ECO:0000256" key="1">
    <source>
        <dbReference type="ARBA" id="ARBA00004123"/>
    </source>
</evidence>
<gene>
    <name evidence="14" type="ORF">FKW77_008736</name>
</gene>
<evidence type="ECO:0000313" key="14">
    <source>
        <dbReference type="EMBL" id="QDS67935.1"/>
    </source>
</evidence>
<dbReference type="GO" id="GO:0008270">
    <property type="term" value="F:zinc ion binding"/>
    <property type="evidence" value="ECO:0007669"/>
    <property type="project" value="UniProtKB-KW"/>
</dbReference>
<evidence type="ECO:0000256" key="9">
    <source>
        <dbReference type="ARBA" id="ARBA00023163"/>
    </source>
</evidence>
<dbReference type="GO" id="GO:0003677">
    <property type="term" value="F:DNA binding"/>
    <property type="evidence" value="ECO:0007669"/>
    <property type="project" value="UniProtKB-KW"/>
</dbReference>
<keyword evidence="8" id="KW-0238">DNA-binding</keyword>
<evidence type="ECO:0000256" key="7">
    <source>
        <dbReference type="ARBA" id="ARBA00023015"/>
    </source>
</evidence>
<keyword evidence="15" id="KW-1185">Reference proteome</keyword>
<keyword evidence="10" id="KW-0539">Nucleus</keyword>
<evidence type="ECO:0000259" key="13">
    <source>
        <dbReference type="PROSITE" id="PS50157"/>
    </source>
</evidence>
<feature type="domain" description="C2H2-type" evidence="13">
    <location>
        <begin position="234"/>
        <end position="261"/>
    </location>
</feature>
<keyword evidence="7" id="KW-0805">Transcription regulation</keyword>
<dbReference type="OrthoDB" id="3912076at2759"/>
<keyword evidence="9" id="KW-0804">Transcription</keyword>
<feature type="compositionally biased region" description="Polar residues" evidence="12">
    <location>
        <begin position="84"/>
        <end position="96"/>
    </location>
</feature>
<keyword evidence="5 11" id="KW-0863">Zinc-finger</keyword>
<feature type="compositionally biased region" description="Polar residues" evidence="12">
    <location>
        <begin position="107"/>
        <end position="133"/>
    </location>
</feature>
<evidence type="ECO:0000256" key="5">
    <source>
        <dbReference type="ARBA" id="ARBA00022771"/>
    </source>
</evidence>
<feature type="region of interest" description="Disordered" evidence="12">
    <location>
        <begin position="566"/>
        <end position="633"/>
    </location>
</feature>
<feature type="region of interest" description="Disordered" evidence="12">
    <location>
        <begin position="84"/>
        <end position="177"/>
    </location>
</feature>
<organism evidence="14 15">
    <name type="scientific">Venturia effusa</name>
    <dbReference type="NCBI Taxonomy" id="50376"/>
    <lineage>
        <taxon>Eukaryota</taxon>
        <taxon>Fungi</taxon>
        <taxon>Dikarya</taxon>
        <taxon>Ascomycota</taxon>
        <taxon>Pezizomycotina</taxon>
        <taxon>Dothideomycetes</taxon>
        <taxon>Pleosporomycetidae</taxon>
        <taxon>Venturiales</taxon>
        <taxon>Venturiaceae</taxon>
        <taxon>Venturia</taxon>
    </lineage>
</organism>
<accession>A0A517KX26</accession>
<feature type="compositionally biased region" description="Basic and acidic residues" evidence="12">
    <location>
        <begin position="340"/>
        <end position="349"/>
    </location>
</feature>
<dbReference type="FunFam" id="3.30.160.60:FF:001840">
    <property type="entry name" value="Paternally-expressed gene 3 protein"/>
    <property type="match status" value="1"/>
</dbReference>
<feature type="domain" description="C2H2-type" evidence="13">
    <location>
        <begin position="454"/>
        <end position="481"/>
    </location>
</feature>
<dbReference type="FunFam" id="3.30.160.60:FF:000094">
    <property type="entry name" value="Zinc finger protein 605"/>
    <property type="match status" value="1"/>
</dbReference>
<evidence type="ECO:0000256" key="11">
    <source>
        <dbReference type="PROSITE-ProRule" id="PRU00042"/>
    </source>
</evidence>
<evidence type="ECO:0000256" key="4">
    <source>
        <dbReference type="ARBA" id="ARBA00022737"/>
    </source>
</evidence>
<dbReference type="InterPro" id="IPR013087">
    <property type="entry name" value="Znf_C2H2_type"/>
</dbReference>
<dbReference type="PROSITE" id="PS00028">
    <property type="entry name" value="ZINC_FINGER_C2H2_1"/>
    <property type="match status" value="4"/>
</dbReference>
<evidence type="ECO:0000256" key="6">
    <source>
        <dbReference type="ARBA" id="ARBA00022833"/>
    </source>
</evidence>
<dbReference type="EMBL" id="CP042185">
    <property type="protein sequence ID" value="QDS67935.1"/>
    <property type="molecule type" value="Genomic_DNA"/>
</dbReference>
<protein>
    <recommendedName>
        <fullName evidence="13">C2H2-type domain-containing protein</fullName>
    </recommendedName>
</protein>
<evidence type="ECO:0000256" key="12">
    <source>
        <dbReference type="SAM" id="MobiDB-lite"/>
    </source>
</evidence>
<evidence type="ECO:0000313" key="15">
    <source>
        <dbReference type="Proteomes" id="UP000316270"/>
    </source>
</evidence>
<keyword evidence="6" id="KW-0862">Zinc</keyword>
<evidence type="ECO:0000256" key="3">
    <source>
        <dbReference type="ARBA" id="ARBA00022723"/>
    </source>
</evidence>
<dbReference type="Proteomes" id="UP000316270">
    <property type="component" value="Chromosome 1"/>
</dbReference>
<feature type="domain" description="C2H2-type" evidence="13">
    <location>
        <begin position="264"/>
        <end position="291"/>
    </location>
</feature>
<dbReference type="PROSITE" id="PS50157">
    <property type="entry name" value="ZINC_FINGER_C2H2_2"/>
    <property type="match status" value="4"/>
</dbReference>
<feature type="compositionally biased region" description="Low complexity" evidence="12">
    <location>
        <begin position="569"/>
        <end position="580"/>
    </location>
</feature>
<dbReference type="InterPro" id="IPR050888">
    <property type="entry name" value="ZnF_C2H2-type_TF"/>
</dbReference>
<feature type="compositionally biased region" description="Polar residues" evidence="12">
    <location>
        <begin position="142"/>
        <end position="159"/>
    </location>
</feature>
<evidence type="ECO:0000256" key="8">
    <source>
        <dbReference type="ARBA" id="ARBA00023125"/>
    </source>
</evidence>
<feature type="domain" description="C2H2-type" evidence="13">
    <location>
        <begin position="292"/>
        <end position="322"/>
    </location>
</feature>
<dbReference type="SUPFAM" id="SSF57667">
    <property type="entry name" value="beta-beta-alpha zinc fingers"/>
    <property type="match status" value="2"/>
</dbReference>
<dbReference type="Pfam" id="PF00096">
    <property type="entry name" value="zf-C2H2"/>
    <property type="match status" value="3"/>
</dbReference>
<evidence type="ECO:0000256" key="2">
    <source>
        <dbReference type="ARBA" id="ARBA00006991"/>
    </source>
</evidence>
<dbReference type="InterPro" id="IPR036236">
    <property type="entry name" value="Znf_C2H2_sf"/>
</dbReference>
<keyword evidence="4" id="KW-0677">Repeat</keyword>
<proteinExistence type="inferred from homology"/>
<sequence>MSASETATLANNKGSSLAELSIHLAKSLRLDVDLNNVGSRFHDQGHEHGADRYPAATVENDYDYGSLAASARLADEVDDITQQTTRASLEDSTSTGAVGPALDDNSDNFYSQQQGPVYTSWQPRCTKTENPVTPSLDDLPVQRQTVGSSLAPQSSSEGSVNEAPRLAPAQGKRPSYDRPLLPAIPVHYQNPTRPREELLTAAQTLRIAHASQPQAQPQIAPRPIQFAPQTTEDYGCSECGKVFNRKSDLVHHKRYHTRNFDRPYKCDECGQGFIHYKDLARHMPRHTGQRSFQCPFSDCDKTYTRKDNLNRHVRHDHAADPNAPVVEDSAHQPTAQPTAEQRKESDLKPSSDTASRPPSIGNSGHDTLAVQAREPTPSNGKRSIDEVDSSERPNYAMKARRQPKEKWAHRLGCPFRKCRPEMFTTPLGYRVCHTTPHEFTIRLLEHLKRNHDIFVCGDCFLAFTSLEFLAQHKNTFVHCAECYLSFPDKSALAAHSQSCASVESSTQEDVWQIMYETICSDGVRHNPIFEEDDPVPQSVDRNNLERMERLRNQPVQPGQVASFNERLRSSMSSASSGNESAPPKSTADQRDRQHTAPAGANPYQSGHRAYHSPETQQYRPEEVSHLQSHVATSHPAISHEATVPAVMTSASPTAAVKEAVPSSIWYFESLDLESYDMAVQSVSPIRLTPTPVLKSLPARGVEAEVAVSAFPMAVQAGHCPSLTSESTAESQEQRFSIPHDIHPYSTMGSPQDPNLPIKQRTESFQYSWLANISSNCDVCGAGIDSGLRYCEECSGSSYPR</sequence>
<keyword evidence="3" id="KW-0479">Metal-binding</keyword>
<dbReference type="Gene3D" id="3.30.160.60">
    <property type="entry name" value="Classic Zinc Finger"/>
    <property type="match status" value="3"/>
</dbReference>
<dbReference type="PANTHER" id="PTHR24406">
    <property type="entry name" value="TRANSCRIPTIONAL REPRESSOR CTCFL-RELATED"/>
    <property type="match status" value="1"/>
</dbReference>